<comment type="caution">
    <text evidence="8">The sequence shown here is derived from an EMBL/GenBank/DDBJ whole genome shotgun (WGS) entry which is preliminary data.</text>
</comment>
<dbReference type="SUPFAM" id="SSF103473">
    <property type="entry name" value="MFS general substrate transporter"/>
    <property type="match status" value="2"/>
</dbReference>
<sequence>MDTLVVSSNTKPVHLQSWRLAVVIGSLCLGIFLLGLDQNIIGVAIPRITTEFRALDDVAWYGSAYLLTITAFQPFFGNLYKHFNAKIVYVVSLLIFEVGSIICASAKQSEVLIFGRAFLGLGAAGLLQGALAIIGYVVSLDKVPLFQGVVVSSLGVSVSIGPVLGGVLTERLDSNVPVGVAVIIAIVFFVHIQASLDQVNHDLPLKTKLRQMDAVGTVLFIGAIVSLLLVLQWGGQLHPWNSPRIIALLVVFGVLVILFTLWEWKQGDNAIIPFRIMMKRSIHMGALVLFALGGSSLDYAYYLPIYFQSAQGVSTIQSGVRFISLVLLQIVGLVVVGAIVSEWGYYVPYMILGIVINSIGAGLLTTIGVSTPTVEWAAYMIINGLGIGMAQQLPYTALQAVLEYVIRKSLYVNRLPADVPIGNGMSPSPTVDVTLNQNLPYIPAISVFSYQLGGALSVGIGQNLLLSRLKTAVPQYTDAVSPQEVIAVGATGLAQIAPDAAVLSALRHAYAAAVRDPLILALALATFAFPFACGMERLNIKHIAQKRLDEKSDTEGSVREGELQDSPLKMEEAKEPKQ</sequence>
<proteinExistence type="predicted"/>
<feature type="transmembrane region" description="Helical" evidence="6">
    <location>
        <begin position="176"/>
        <end position="194"/>
    </location>
</feature>
<feature type="region of interest" description="Disordered" evidence="5">
    <location>
        <begin position="548"/>
        <end position="578"/>
    </location>
</feature>
<feature type="transmembrane region" description="Helical" evidence="6">
    <location>
        <begin position="20"/>
        <end position="37"/>
    </location>
</feature>
<keyword evidence="4 6" id="KW-0472">Membrane</keyword>
<evidence type="ECO:0000313" key="9">
    <source>
        <dbReference type="Proteomes" id="UP001305414"/>
    </source>
</evidence>
<dbReference type="EMBL" id="JAWHQM010000017">
    <property type="protein sequence ID" value="KAK5630874.1"/>
    <property type="molecule type" value="Genomic_DNA"/>
</dbReference>
<feature type="transmembrane region" description="Helical" evidence="6">
    <location>
        <begin position="58"/>
        <end position="75"/>
    </location>
</feature>
<feature type="transmembrane region" description="Helical" evidence="6">
    <location>
        <begin position="346"/>
        <end position="369"/>
    </location>
</feature>
<dbReference type="Gene3D" id="1.20.1250.20">
    <property type="entry name" value="MFS general substrate transporter like domains"/>
    <property type="match status" value="2"/>
</dbReference>
<dbReference type="InterPro" id="IPR036259">
    <property type="entry name" value="MFS_trans_sf"/>
</dbReference>
<feature type="transmembrane region" description="Helical" evidence="6">
    <location>
        <begin position="282"/>
        <end position="301"/>
    </location>
</feature>
<evidence type="ECO:0000313" key="8">
    <source>
        <dbReference type="EMBL" id="KAK5630874.1"/>
    </source>
</evidence>
<evidence type="ECO:0000256" key="3">
    <source>
        <dbReference type="ARBA" id="ARBA00022989"/>
    </source>
</evidence>
<feature type="transmembrane region" description="Helical" evidence="6">
    <location>
        <begin position="87"/>
        <end position="106"/>
    </location>
</feature>
<organism evidence="8 9">
    <name type="scientific">Xylaria bambusicola</name>
    <dbReference type="NCBI Taxonomy" id="326684"/>
    <lineage>
        <taxon>Eukaryota</taxon>
        <taxon>Fungi</taxon>
        <taxon>Dikarya</taxon>
        <taxon>Ascomycota</taxon>
        <taxon>Pezizomycotina</taxon>
        <taxon>Sordariomycetes</taxon>
        <taxon>Xylariomycetidae</taxon>
        <taxon>Xylariales</taxon>
        <taxon>Xylariaceae</taxon>
        <taxon>Xylaria</taxon>
    </lineage>
</organism>
<dbReference type="PANTHER" id="PTHR23501">
    <property type="entry name" value="MAJOR FACILITATOR SUPERFAMILY"/>
    <property type="match status" value="1"/>
</dbReference>
<keyword evidence="9" id="KW-1185">Reference proteome</keyword>
<keyword evidence="2 6" id="KW-0812">Transmembrane</keyword>
<protein>
    <recommendedName>
        <fullName evidence="7">Major facilitator superfamily (MFS) profile domain-containing protein</fullName>
    </recommendedName>
</protein>
<feature type="transmembrane region" description="Helical" evidence="6">
    <location>
        <begin position="322"/>
        <end position="340"/>
    </location>
</feature>
<feature type="transmembrane region" description="Helical" evidence="6">
    <location>
        <begin position="145"/>
        <end position="164"/>
    </location>
</feature>
<dbReference type="Proteomes" id="UP001305414">
    <property type="component" value="Unassembled WGS sequence"/>
</dbReference>
<evidence type="ECO:0000256" key="5">
    <source>
        <dbReference type="SAM" id="MobiDB-lite"/>
    </source>
</evidence>
<gene>
    <name evidence="8" type="ORF">RRF57_006589</name>
</gene>
<feature type="transmembrane region" description="Helical" evidence="6">
    <location>
        <begin position="118"/>
        <end position="139"/>
    </location>
</feature>
<dbReference type="AlphaFoldDB" id="A0AAN7UZJ1"/>
<dbReference type="InterPro" id="IPR011701">
    <property type="entry name" value="MFS"/>
</dbReference>
<dbReference type="PROSITE" id="PS50850">
    <property type="entry name" value="MFS"/>
    <property type="match status" value="1"/>
</dbReference>
<reference evidence="8 9" key="1">
    <citation type="submission" date="2023-10" db="EMBL/GenBank/DDBJ databases">
        <title>Draft genome sequence of Xylaria bambusicola isolate GMP-LS, the root and basal stem rot pathogen of sugarcane in Indonesia.</title>
        <authorList>
            <person name="Selvaraj P."/>
            <person name="Muralishankar V."/>
            <person name="Muruganantham S."/>
            <person name="Sp S."/>
            <person name="Haryani S."/>
            <person name="Lau K.J.X."/>
            <person name="Naqvi N.I."/>
        </authorList>
    </citation>
    <scope>NUCLEOTIDE SEQUENCE [LARGE SCALE GENOMIC DNA]</scope>
    <source>
        <strain evidence="8">GMP-LS</strain>
    </source>
</reference>
<evidence type="ECO:0000256" key="6">
    <source>
        <dbReference type="SAM" id="Phobius"/>
    </source>
</evidence>
<evidence type="ECO:0000256" key="2">
    <source>
        <dbReference type="ARBA" id="ARBA00022692"/>
    </source>
</evidence>
<dbReference type="PANTHER" id="PTHR23501:SF199">
    <property type="entry name" value="MFS EFFLUX TRANSPORTER INPD-RELATED"/>
    <property type="match status" value="1"/>
</dbReference>
<evidence type="ECO:0000256" key="4">
    <source>
        <dbReference type="ARBA" id="ARBA00023136"/>
    </source>
</evidence>
<comment type="subcellular location">
    <subcellularLocation>
        <location evidence="1">Membrane</location>
        <topology evidence="1">Multi-pass membrane protein</topology>
    </subcellularLocation>
</comment>
<dbReference type="GO" id="GO:0022857">
    <property type="term" value="F:transmembrane transporter activity"/>
    <property type="evidence" value="ECO:0007669"/>
    <property type="project" value="InterPro"/>
</dbReference>
<dbReference type="Pfam" id="PF07690">
    <property type="entry name" value="MFS_1"/>
    <property type="match status" value="1"/>
</dbReference>
<dbReference type="GO" id="GO:0005886">
    <property type="term" value="C:plasma membrane"/>
    <property type="evidence" value="ECO:0007669"/>
    <property type="project" value="TreeGrafter"/>
</dbReference>
<keyword evidence="3 6" id="KW-1133">Transmembrane helix</keyword>
<dbReference type="InterPro" id="IPR020846">
    <property type="entry name" value="MFS_dom"/>
</dbReference>
<evidence type="ECO:0000259" key="7">
    <source>
        <dbReference type="PROSITE" id="PS50850"/>
    </source>
</evidence>
<evidence type="ECO:0000256" key="1">
    <source>
        <dbReference type="ARBA" id="ARBA00004141"/>
    </source>
</evidence>
<name>A0AAN7UZJ1_9PEZI</name>
<feature type="domain" description="Major facilitator superfamily (MFS) profile" evidence="7">
    <location>
        <begin position="23"/>
        <end position="578"/>
    </location>
</feature>
<feature type="transmembrane region" description="Helical" evidence="6">
    <location>
        <begin position="214"/>
        <end position="233"/>
    </location>
</feature>
<accession>A0AAN7UZJ1</accession>
<feature type="transmembrane region" description="Helical" evidence="6">
    <location>
        <begin position="245"/>
        <end position="262"/>
    </location>
</feature>